<dbReference type="Proteomes" id="UP000024942">
    <property type="component" value="Unassembled WGS sequence"/>
</dbReference>
<dbReference type="PANTHER" id="PTHR36113">
    <property type="entry name" value="LYASE, PUTATIVE-RELATED-RELATED"/>
    <property type="match status" value="1"/>
</dbReference>
<dbReference type="OrthoDB" id="9792626at2"/>
<dbReference type="PANTHER" id="PTHR36113:SF6">
    <property type="entry name" value="FOSFOMYCIN RESISTANCE PROTEIN FOSX"/>
    <property type="match status" value="1"/>
</dbReference>
<dbReference type="Gene3D" id="3.10.180.10">
    <property type="entry name" value="2,3-Dihydroxybiphenyl 1,2-Dioxygenase, domain 1"/>
    <property type="match status" value="1"/>
</dbReference>
<dbReference type="InterPro" id="IPR051332">
    <property type="entry name" value="Fosfomycin_Res_Enzymes"/>
</dbReference>
<dbReference type="EMBL" id="ARYL01000023">
    <property type="protein sequence ID" value="KDA01661.1"/>
    <property type="molecule type" value="Genomic_DNA"/>
</dbReference>
<dbReference type="AlphaFoldDB" id="A0A059G4B6"/>
<accession>A0A059G4B6</accession>
<proteinExistence type="predicted"/>
<organism evidence="3 4">
    <name type="scientific">Hyphomonas oceanitis SCH89</name>
    <dbReference type="NCBI Taxonomy" id="1280953"/>
    <lineage>
        <taxon>Bacteria</taxon>
        <taxon>Pseudomonadati</taxon>
        <taxon>Pseudomonadota</taxon>
        <taxon>Alphaproteobacteria</taxon>
        <taxon>Hyphomonadales</taxon>
        <taxon>Hyphomonadaceae</taxon>
        <taxon>Hyphomonas</taxon>
    </lineage>
</organism>
<evidence type="ECO:0000313" key="4">
    <source>
        <dbReference type="Proteomes" id="UP000024942"/>
    </source>
</evidence>
<keyword evidence="1" id="KW-0479">Metal-binding</keyword>
<keyword evidence="3" id="KW-0223">Dioxygenase</keyword>
<dbReference type="PROSITE" id="PS51819">
    <property type="entry name" value="VOC"/>
    <property type="match status" value="1"/>
</dbReference>
<dbReference type="PATRIC" id="fig|1280953.3.peg.2837"/>
<dbReference type="RefSeq" id="WP_035539651.1">
    <property type="nucleotide sequence ID" value="NZ_ARYL01000023.1"/>
</dbReference>
<sequence length="233" mass="25148">MIEQSRPQPSGIHHIAIMSSDIKKHIAFFSEVMNFPLVALFDMHGVPGGLHAFLRMNDHSFFSIVQLPDVDKIPVTLGVTHSGNGALPSAAGTMQHLAFRADDEEGLLGMRDRLRSHGINVIGPLDHGFCKSIYFAGPDQMTLEVAAPATPVDPQQWIDPTVLEKAGISAAEAESYKAPAPYAGKGNEPQPPYDPAKPHMVYPPEMYQAMLKTPDDVLANAAKFPGPPVPIPA</sequence>
<reference evidence="3 4" key="1">
    <citation type="journal article" date="2014" name="Antonie Van Leeuwenhoek">
        <title>Hyphomonas beringensis sp. nov. and Hyphomonas chukchiensis sp. nov., isolated from surface seawater of the Bering Sea and Chukchi Sea.</title>
        <authorList>
            <person name="Li C."/>
            <person name="Lai Q."/>
            <person name="Li G."/>
            <person name="Dong C."/>
            <person name="Wang J."/>
            <person name="Liao Y."/>
            <person name="Shao Z."/>
        </authorList>
    </citation>
    <scope>NUCLEOTIDE SEQUENCE [LARGE SCALE GENOMIC DNA]</scope>
    <source>
        <strain evidence="3 4">SCH89</strain>
    </source>
</reference>
<dbReference type="GO" id="GO:0046872">
    <property type="term" value="F:metal ion binding"/>
    <property type="evidence" value="ECO:0007669"/>
    <property type="project" value="UniProtKB-KW"/>
</dbReference>
<dbReference type="GO" id="GO:0051213">
    <property type="term" value="F:dioxygenase activity"/>
    <property type="evidence" value="ECO:0007669"/>
    <property type="project" value="UniProtKB-KW"/>
</dbReference>
<feature type="domain" description="VOC" evidence="2">
    <location>
        <begin position="11"/>
        <end position="148"/>
    </location>
</feature>
<comment type="caution">
    <text evidence="3">The sequence shown here is derived from an EMBL/GenBank/DDBJ whole genome shotgun (WGS) entry which is preliminary data.</text>
</comment>
<name>A0A059G4B6_9PROT</name>
<gene>
    <name evidence="3" type="ORF">HOC_14118</name>
</gene>
<dbReference type="InterPro" id="IPR037523">
    <property type="entry name" value="VOC_core"/>
</dbReference>
<dbReference type="STRING" id="1280953.HOC_14118"/>
<dbReference type="SUPFAM" id="SSF54593">
    <property type="entry name" value="Glyoxalase/Bleomycin resistance protein/Dihydroxybiphenyl dioxygenase"/>
    <property type="match status" value="1"/>
</dbReference>
<dbReference type="InterPro" id="IPR029068">
    <property type="entry name" value="Glyas_Bleomycin-R_OHBP_Dase"/>
</dbReference>
<dbReference type="eggNOG" id="COG0346">
    <property type="taxonomic scope" value="Bacteria"/>
</dbReference>
<keyword evidence="4" id="KW-1185">Reference proteome</keyword>
<evidence type="ECO:0000256" key="1">
    <source>
        <dbReference type="ARBA" id="ARBA00022723"/>
    </source>
</evidence>
<dbReference type="Pfam" id="PF00903">
    <property type="entry name" value="Glyoxalase"/>
    <property type="match status" value="1"/>
</dbReference>
<keyword evidence="3" id="KW-0560">Oxidoreductase</keyword>
<dbReference type="InterPro" id="IPR004360">
    <property type="entry name" value="Glyas_Fos-R_dOase_dom"/>
</dbReference>
<protein>
    <submittedName>
        <fullName evidence="3">Glyoxalase/bleomycin resistance protein/dioxygenase</fullName>
    </submittedName>
</protein>
<evidence type="ECO:0000259" key="2">
    <source>
        <dbReference type="PROSITE" id="PS51819"/>
    </source>
</evidence>
<evidence type="ECO:0000313" key="3">
    <source>
        <dbReference type="EMBL" id="KDA01661.1"/>
    </source>
</evidence>